<dbReference type="PANTHER" id="PTHR33745:SF1">
    <property type="entry name" value="RSBT ANTAGONIST PROTEIN RSBS"/>
    <property type="match status" value="1"/>
</dbReference>
<gene>
    <name evidence="2" type="ORF">MNV_720007</name>
</gene>
<evidence type="ECO:0000259" key="1">
    <source>
        <dbReference type="PROSITE" id="PS50801"/>
    </source>
</evidence>
<dbReference type="Proteomes" id="UP000218615">
    <property type="component" value="Unassembled WGS sequence"/>
</dbReference>
<sequence>MKREKNNQSTPESEAALRLELVEHFREKRDLLRQQWVQQMTAKGLLAGLTQEEIETESITIYDTVIVCLETGQYEGAQTYATRMAERGVLRGMTTEQIIGGILTLRNVYGRSLFEWYQQDMEKLSAALDIYEPVADKIISIVALAFVEEREKVVRQQQEAIRELSTPVLQVRDQLLILPIIGVIDTHRARQITEQLLRTIRTKRAKVVVMDITGVPAVDSKIAGHLVQTVDASKLMGATVIVTGISPEIAQTLVTLGVDIAKMNTVGDLQGGIEVANGFLGYRVVRTEPETSLNHQDKMVQ</sequence>
<dbReference type="OrthoDB" id="147057at2157"/>
<feature type="domain" description="STAS" evidence="1">
    <location>
        <begin position="165"/>
        <end position="276"/>
    </location>
</feature>
<protein>
    <submittedName>
        <fullName evidence="2">Putative sigma activity regulator</fullName>
    </submittedName>
</protein>
<name>A0A284VT19_9EURY</name>
<dbReference type="SUPFAM" id="SSF52091">
    <property type="entry name" value="SpoIIaa-like"/>
    <property type="match status" value="1"/>
</dbReference>
<dbReference type="InterPro" id="IPR002645">
    <property type="entry name" value="STAS_dom"/>
</dbReference>
<dbReference type="Gene3D" id="3.30.750.24">
    <property type="entry name" value="STAS domain"/>
    <property type="match status" value="1"/>
</dbReference>
<organism evidence="2 3">
    <name type="scientific">Candidatus Methanoperedens nitratireducens</name>
    <dbReference type="NCBI Taxonomy" id="1392998"/>
    <lineage>
        <taxon>Archaea</taxon>
        <taxon>Methanobacteriati</taxon>
        <taxon>Methanobacteriota</taxon>
        <taxon>Stenosarchaea group</taxon>
        <taxon>Methanomicrobia</taxon>
        <taxon>Methanosarcinales</taxon>
        <taxon>ANME-2 cluster</taxon>
        <taxon>Candidatus Methanoperedentaceae</taxon>
        <taxon>Candidatus Methanoperedens</taxon>
    </lineage>
</organism>
<dbReference type="STRING" id="1392998.ANME2D_02186"/>
<dbReference type="AlphaFoldDB" id="A0A284VT19"/>
<dbReference type="InterPro" id="IPR036513">
    <property type="entry name" value="STAS_dom_sf"/>
</dbReference>
<dbReference type="InterPro" id="IPR051932">
    <property type="entry name" value="Bact_StressResp_Reg"/>
</dbReference>
<proteinExistence type="predicted"/>
<dbReference type="Pfam" id="PF01740">
    <property type="entry name" value="STAS"/>
    <property type="match status" value="1"/>
</dbReference>
<dbReference type="PANTHER" id="PTHR33745">
    <property type="entry name" value="RSBT ANTAGONIST PROTEIN RSBS-RELATED"/>
    <property type="match status" value="1"/>
</dbReference>
<dbReference type="RefSeq" id="WP_096207002.1">
    <property type="nucleotide sequence ID" value="NZ_FZMP01000221.1"/>
</dbReference>
<reference evidence="3" key="1">
    <citation type="submission" date="2017-06" db="EMBL/GenBank/DDBJ databases">
        <authorList>
            <person name="Cremers G."/>
        </authorList>
    </citation>
    <scope>NUCLEOTIDE SEQUENCE [LARGE SCALE GENOMIC DNA]</scope>
</reference>
<dbReference type="CDD" id="cd07041">
    <property type="entry name" value="STAS_RsbR_RsbS_like"/>
    <property type="match status" value="1"/>
</dbReference>
<dbReference type="PROSITE" id="PS50801">
    <property type="entry name" value="STAS"/>
    <property type="match status" value="1"/>
</dbReference>
<accession>A0A284VT19</accession>
<evidence type="ECO:0000313" key="2">
    <source>
        <dbReference type="EMBL" id="SNQ62440.1"/>
    </source>
</evidence>
<keyword evidence="3" id="KW-1185">Reference proteome</keyword>
<dbReference type="EMBL" id="FZMP01000221">
    <property type="protein sequence ID" value="SNQ62440.1"/>
    <property type="molecule type" value="Genomic_DNA"/>
</dbReference>
<evidence type="ECO:0000313" key="3">
    <source>
        <dbReference type="Proteomes" id="UP000218615"/>
    </source>
</evidence>